<dbReference type="EMBL" id="JACTNZ010000010">
    <property type="protein sequence ID" value="KAG5528245.1"/>
    <property type="molecule type" value="Genomic_DNA"/>
</dbReference>
<feature type="compositionally biased region" description="Low complexity" evidence="1">
    <location>
        <begin position="146"/>
        <end position="160"/>
    </location>
</feature>
<gene>
    <name evidence="2" type="ORF">RHGRI_028990</name>
</gene>
<name>A0AAV6IK39_9ERIC</name>
<accession>A0AAV6IK39</accession>
<keyword evidence="3" id="KW-1185">Reference proteome</keyword>
<reference evidence="2" key="1">
    <citation type="submission" date="2020-08" db="EMBL/GenBank/DDBJ databases">
        <title>Plant Genome Project.</title>
        <authorList>
            <person name="Zhang R.-G."/>
        </authorList>
    </citation>
    <scope>NUCLEOTIDE SEQUENCE</scope>
    <source>
        <strain evidence="2">WSP0</strain>
        <tissue evidence="2">Leaf</tissue>
    </source>
</reference>
<feature type="region of interest" description="Disordered" evidence="1">
    <location>
        <begin position="139"/>
        <end position="160"/>
    </location>
</feature>
<evidence type="ECO:0000313" key="3">
    <source>
        <dbReference type="Proteomes" id="UP000823749"/>
    </source>
</evidence>
<dbReference type="Proteomes" id="UP000823749">
    <property type="component" value="Chromosome 10"/>
</dbReference>
<evidence type="ECO:0000313" key="2">
    <source>
        <dbReference type="EMBL" id="KAG5528245.1"/>
    </source>
</evidence>
<dbReference type="AlphaFoldDB" id="A0AAV6IK39"/>
<sequence length="160" mass="18380">MMGVLSQRGREVNPDLIGRLPIAATLSFNAQTFFIPHRIENNVNNYQEVVATAFDEDDDEFEVTMRFDGENLLIEGVQEIINENEWGRDTLVKVYHHHEPHANQPQHRDWLFFVRAGRNDLFCGRCGRNNRPSFKETLKPCTNLPSSSSEPISSYSRSSV</sequence>
<evidence type="ECO:0000256" key="1">
    <source>
        <dbReference type="SAM" id="MobiDB-lite"/>
    </source>
</evidence>
<protein>
    <submittedName>
        <fullName evidence="2">Uncharacterized protein</fullName>
    </submittedName>
</protein>
<comment type="caution">
    <text evidence="2">The sequence shown here is derived from an EMBL/GenBank/DDBJ whole genome shotgun (WGS) entry which is preliminary data.</text>
</comment>
<organism evidence="2 3">
    <name type="scientific">Rhododendron griersonianum</name>
    <dbReference type="NCBI Taxonomy" id="479676"/>
    <lineage>
        <taxon>Eukaryota</taxon>
        <taxon>Viridiplantae</taxon>
        <taxon>Streptophyta</taxon>
        <taxon>Embryophyta</taxon>
        <taxon>Tracheophyta</taxon>
        <taxon>Spermatophyta</taxon>
        <taxon>Magnoliopsida</taxon>
        <taxon>eudicotyledons</taxon>
        <taxon>Gunneridae</taxon>
        <taxon>Pentapetalae</taxon>
        <taxon>asterids</taxon>
        <taxon>Ericales</taxon>
        <taxon>Ericaceae</taxon>
        <taxon>Ericoideae</taxon>
        <taxon>Rhodoreae</taxon>
        <taxon>Rhododendron</taxon>
    </lineage>
</organism>
<proteinExistence type="predicted"/>